<proteinExistence type="predicted"/>
<evidence type="ECO:0000256" key="1">
    <source>
        <dbReference type="SAM" id="Phobius"/>
    </source>
</evidence>
<reference evidence="2" key="1">
    <citation type="submission" date="2019-01" db="EMBL/GenBank/DDBJ databases">
        <authorList>
            <consortium name="Genoscope - CEA"/>
            <person name="William W."/>
        </authorList>
    </citation>
    <scope>NUCLEOTIDE SEQUENCE</scope>
    <source>
        <strain evidence="2">CR-1</strain>
    </source>
</reference>
<accession>A0A484HEP0</accession>
<keyword evidence="1" id="KW-0812">Transmembrane</keyword>
<evidence type="ECO:0000313" key="2">
    <source>
        <dbReference type="EMBL" id="VEN72957.1"/>
    </source>
</evidence>
<name>A0A484HEP0_9BACT</name>
<keyword evidence="1" id="KW-0472">Membrane</keyword>
<dbReference type="AlphaFoldDB" id="A0A484HEP0"/>
<protein>
    <submittedName>
        <fullName evidence="2">Uncharacterized protein</fullName>
    </submittedName>
</protein>
<organism evidence="2">
    <name type="scientific">uncultured Desulfobacteraceae bacterium</name>
    <dbReference type="NCBI Taxonomy" id="218296"/>
    <lineage>
        <taxon>Bacteria</taxon>
        <taxon>Pseudomonadati</taxon>
        <taxon>Thermodesulfobacteriota</taxon>
        <taxon>Desulfobacteria</taxon>
        <taxon>Desulfobacterales</taxon>
        <taxon>Desulfobacteraceae</taxon>
        <taxon>environmental samples</taxon>
    </lineage>
</organism>
<keyword evidence="1" id="KW-1133">Transmembrane helix</keyword>
<sequence length="85" mass="9673">MLSLVAHPVFACPMVQKVWTLWFTLLDNDQEIKEGTIMSTFFCIMDSVSLAIVICVRYSQMGHFFKIGNWDGRKLEEIGEIGTGK</sequence>
<dbReference type="EMBL" id="CAACVI010000001">
    <property type="protein sequence ID" value="VEN72957.1"/>
    <property type="molecule type" value="Genomic_DNA"/>
</dbReference>
<feature type="transmembrane region" description="Helical" evidence="1">
    <location>
        <begin position="36"/>
        <end position="56"/>
    </location>
</feature>
<gene>
    <name evidence="2" type="ORF">EPICR_10459</name>
</gene>